<dbReference type="InterPro" id="IPR011577">
    <property type="entry name" value="Cyt_b561_bac/Ni-Hgenase"/>
</dbReference>
<dbReference type="EMBL" id="FNBZ01000001">
    <property type="protein sequence ID" value="SDF60803.1"/>
    <property type="molecule type" value="Genomic_DNA"/>
</dbReference>
<keyword evidence="6 13" id="KW-0812">Transmembrane</keyword>
<comment type="subcellular location">
    <subcellularLocation>
        <location evidence="2">Cell membrane</location>
        <topology evidence="2">Multi-pass membrane protein</topology>
    </subcellularLocation>
</comment>
<evidence type="ECO:0000256" key="4">
    <source>
        <dbReference type="ARBA" id="ARBA00022475"/>
    </source>
</evidence>
<dbReference type="PANTHER" id="PTHR30529">
    <property type="entry name" value="CYTOCHROME B561"/>
    <property type="match status" value="1"/>
</dbReference>
<evidence type="ECO:0000256" key="9">
    <source>
        <dbReference type="ARBA" id="ARBA00022989"/>
    </source>
</evidence>
<feature type="transmembrane region" description="Helical" evidence="13">
    <location>
        <begin position="9"/>
        <end position="27"/>
    </location>
</feature>
<evidence type="ECO:0000256" key="3">
    <source>
        <dbReference type="ARBA" id="ARBA00022448"/>
    </source>
</evidence>
<dbReference type="InterPro" id="IPR052168">
    <property type="entry name" value="Cytochrome_b561_oxidase"/>
</dbReference>
<name>A0ABY0NK15_9HYPH</name>
<dbReference type="InterPro" id="IPR016174">
    <property type="entry name" value="Di-haem_cyt_TM"/>
</dbReference>
<proteinExistence type="inferred from homology"/>
<reference evidence="15 16" key="1">
    <citation type="submission" date="2016-10" db="EMBL/GenBank/DDBJ databases">
        <authorList>
            <person name="Varghese N."/>
            <person name="Submissions S."/>
        </authorList>
    </citation>
    <scope>NUCLEOTIDE SEQUENCE [LARGE SCALE GENOMIC DNA]</scope>
    <source>
        <strain evidence="15 16">DSM 26672</strain>
    </source>
</reference>
<dbReference type="Pfam" id="PF01292">
    <property type="entry name" value="Ni_hydr_CYTB"/>
    <property type="match status" value="1"/>
</dbReference>
<feature type="transmembrane region" description="Helical" evidence="13">
    <location>
        <begin position="90"/>
        <end position="114"/>
    </location>
</feature>
<keyword evidence="4" id="KW-1003">Cell membrane</keyword>
<dbReference type="SUPFAM" id="SSF81342">
    <property type="entry name" value="Transmembrane di-heme cytochromes"/>
    <property type="match status" value="1"/>
</dbReference>
<comment type="cofactor">
    <cofactor evidence="1">
        <name>heme b</name>
        <dbReference type="ChEBI" id="CHEBI:60344"/>
    </cofactor>
</comment>
<evidence type="ECO:0000256" key="1">
    <source>
        <dbReference type="ARBA" id="ARBA00001970"/>
    </source>
</evidence>
<evidence type="ECO:0000256" key="7">
    <source>
        <dbReference type="ARBA" id="ARBA00022723"/>
    </source>
</evidence>
<evidence type="ECO:0000256" key="11">
    <source>
        <dbReference type="ARBA" id="ARBA00023136"/>
    </source>
</evidence>
<accession>A0ABY0NK15</accession>
<evidence type="ECO:0000256" key="8">
    <source>
        <dbReference type="ARBA" id="ARBA00022982"/>
    </source>
</evidence>
<evidence type="ECO:0000313" key="16">
    <source>
        <dbReference type="Proteomes" id="UP000199468"/>
    </source>
</evidence>
<evidence type="ECO:0000256" key="13">
    <source>
        <dbReference type="SAM" id="Phobius"/>
    </source>
</evidence>
<dbReference type="RefSeq" id="WP_091856022.1">
    <property type="nucleotide sequence ID" value="NZ_FNBZ01000001.1"/>
</dbReference>
<gene>
    <name evidence="15" type="ORF">SAMN05421844_1011013</name>
</gene>
<evidence type="ECO:0000256" key="5">
    <source>
        <dbReference type="ARBA" id="ARBA00022617"/>
    </source>
</evidence>
<keyword evidence="5" id="KW-0349">Heme</keyword>
<feature type="transmembrane region" description="Helical" evidence="13">
    <location>
        <begin position="47"/>
        <end position="69"/>
    </location>
</feature>
<comment type="similarity">
    <text evidence="12">Belongs to the cytochrome b561 family.</text>
</comment>
<keyword evidence="8" id="KW-0249">Electron transport</keyword>
<keyword evidence="10" id="KW-0408">Iron</keyword>
<keyword evidence="7" id="KW-0479">Metal-binding</keyword>
<evidence type="ECO:0000313" key="15">
    <source>
        <dbReference type="EMBL" id="SDF60803.1"/>
    </source>
</evidence>
<evidence type="ECO:0000256" key="10">
    <source>
        <dbReference type="ARBA" id="ARBA00023004"/>
    </source>
</evidence>
<feature type="transmembrane region" description="Helical" evidence="13">
    <location>
        <begin position="148"/>
        <end position="167"/>
    </location>
</feature>
<evidence type="ECO:0000256" key="12">
    <source>
        <dbReference type="ARBA" id="ARBA00037975"/>
    </source>
</evidence>
<organism evidence="15 16">
    <name type="scientific">Bosea robiniae</name>
    <dbReference type="NCBI Taxonomy" id="1036780"/>
    <lineage>
        <taxon>Bacteria</taxon>
        <taxon>Pseudomonadati</taxon>
        <taxon>Pseudomonadota</taxon>
        <taxon>Alphaproteobacteria</taxon>
        <taxon>Hyphomicrobiales</taxon>
        <taxon>Boseaceae</taxon>
        <taxon>Bosea</taxon>
    </lineage>
</organism>
<keyword evidence="16" id="KW-1185">Reference proteome</keyword>
<sequence>MRSRTWHPLIILLHWATVMLILLQYGLSRLMGDETRDLLSRFALYQWHKSFGLTLAGLVLLRLIVRRLLPTPAPVPMPRWQRAVAATVQGGLYLCLLALPVSGFLMAAAAPIQIPTLFFGLFSVPHPIGPDQAIYDAMLRAHAALFDIMAALAFIHAGAALLHQFVLRDGLMQRMWFGRS</sequence>
<keyword evidence="11 13" id="KW-0472">Membrane</keyword>
<comment type="caution">
    <text evidence="15">The sequence shown here is derived from an EMBL/GenBank/DDBJ whole genome shotgun (WGS) entry which is preliminary data.</text>
</comment>
<keyword evidence="9 13" id="KW-1133">Transmembrane helix</keyword>
<feature type="domain" description="Cytochrome b561 bacterial/Ni-hydrogenase" evidence="14">
    <location>
        <begin position="6"/>
        <end position="178"/>
    </location>
</feature>
<evidence type="ECO:0000256" key="2">
    <source>
        <dbReference type="ARBA" id="ARBA00004651"/>
    </source>
</evidence>
<keyword evidence="3" id="KW-0813">Transport</keyword>
<protein>
    <submittedName>
        <fullName evidence="15">Cytochrome b561</fullName>
    </submittedName>
</protein>
<evidence type="ECO:0000256" key="6">
    <source>
        <dbReference type="ARBA" id="ARBA00022692"/>
    </source>
</evidence>
<dbReference type="Proteomes" id="UP000199468">
    <property type="component" value="Unassembled WGS sequence"/>
</dbReference>
<evidence type="ECO:0000259" key="14">
    <source>
        <dbReference type="Pfam" id="PF01292"/>
    </source>
</evidence>
<dbReference type="PANTHER" id="PTHR30529:SF3">
    <property type="entry name" value="CYTOCHROME B561 HOMOLOG 1"/>
    <property type="match status" value="1"/>
</dbReference>